<reference evidence="1" key="1">
    <citation type="submission" date="2020-08" db="EMBL/GenBank/DDBJ databases">
        <title>Sequencing the genomes of 1000 actinobacteria strains.</title>
        <authorList>
            <person name="Klenk H.-P."/>
        </authorList>
    </citation>
    <scope>NUCLEOTIDE SEQUENCE</scope>
    <source>
        <strain evidence="1">DSM 10695</strain>
    </source>
</reference>
<dbReference type="AlphaFoldDB" id="A0A923E338"/>
<evidence type="ECO:0000313" key="1">
    <source>
        <dbReference type="EMBL" id="MBB6335128.1"/>
    </source>
</evidence>
<comment type="caution">
    <text evidence="1">The sequence shown here is derived from an EMBL/GenBank/DDBJ whole genome shotgun (WGS) entry which is preliminary data.</text>
</comment>
<protein>
    <submittedName>
        <fullName evidence="1">Uncharacterized protein</fullName>
    </submittedName>
</protein>
<sequence length="146" mass="16538">MSSYIVDAEHINVLVWAAYTYGGNELVIDAFDAVQPIIFTRTPASMSRLGQYLLDANARAVNDRYNEDSLFIYQYTQPRSVDWSEVEILKAINGYTYQTIDWSDWPTSIAAAICQRITSDVIQHLPGYDEATSWNITRSSIPGSWS</sequence>
<accession>A0A923E338</accession>
<proteinExistence type="predicted"/>
<keyword evidence="2" id="KW-1185">Reference proteome</keyword>
<name>A0A923E338_9ACTO</name>
<dbReference type="Proteomes" id="UP000617426">
    <property type="component" value="Unassembled WGS sequence"/>
</dbReference>
<dbReference type="EMBL" id="JACHMK010000001">
    <property type="protein sequence ID" value="MBB6335128.1"/>
    <property type="molecule type" value="Genomic_DNA"/>
</dbReference>
<dbReference type="RefSeq" id="WP_184453324.1">
    <property type="nucleotide sequence ID" value="NZ_JACHMK010000001.1"/>
</dbReference>
<gene>
    <name evidence="1" type="ORF">HD592_001693</name>
</gene>
<organism evidence="1 2">
    <name type="scientific">Schaalia hyovaginalis</name>
    <dbReference type="NCBI Taxonomy" id="29316"/>
    <lineage>
        <taxon>Bacteria</taxon>
        <taxon>Bacillati</taxon>
        <taxon>Actinomycetota</taxon>
        <taxon>Actinomycetes</taxon>
        <taxon>Actinomycetales</taxon>
        <taxon>Actinomycetaceae</taxon>
        <taxon>Schaalia</taxon>
    </lineage>
</organism>
<evidence type="ECO:0000313" key="2">
    <source>
        <dbReference type="Proteomes" id="UP000617426"/>
    </source>
</evidence>